<dbReference type="PROSITE" id="PS50943">
    <property type="entry name" value="HTH_CROC1"/>
    <property type="match status" value="2"/>
</dbReference>
<dbReference type="Proteomes" id="UP001609219">
    <property type="component" value="Unassembled WGS sequence"/>
</dbReference>
<comment type="caution">
    <text evidence="2">The sequence shown here is derived from an EMBL/GenBank/DDBJ whole genome shotgun (WGS) entry which is preliminary data.</text>
</comment>
<evidence type="ECO:0000313" key="5">
    <source>
        <dbReference type="Proteomes" id="UP001609219"/>
    </source>
</evidence>
<dbReference type="InterPro" id="IPR001387">
    <property type="entry name" value="Cro/C1-type_HTH"/>
</dbReference>
<dbReference type="InterPro" id="IPR010982">
    <property type="entry name" value="Lambda_DNA-bd_dom_sf"/>
</dbReference>
<evidence type="ECO:0000313" key="3">
    <source>
        <dbReference type="EMBL" id="MFH5232849.1"/>
    </source>
</evidence>
<keyword evidence="5" id="KW-1185">Reference proteome</keyword>
<dbReference type="Pfam" id="PF01381">
    <property type="entry name" value="HTH_3"/>
    <property type="match status" value="2"/>
</dbReference>
<dbReference type="RefSeq" id="WP_395113336.1">
    <property type="nucleotide sequence ID" value="NZ_JBIMSN010000163.1"/>
</dbReference>
<evidence type="ECO:0000313" key="4">
    <source>
        <dbReference type="Proteomes" id="UP001609175"/>
    </source>
</evidence>
<sequence>MMSSDEREKTVSPRQALNGFVPAALESARDNAGMTRGTLARKIGVDPTTIHGWETGRSHPTPDLLARAAEELGILVDALVDIDPDQRTLTDLRVLAGLTQRQLADRIGLSQPTVGRIERGEARLTDPAAELLASTLGLPLPIVRDAHRRARDAD</sequence>
<dbReference type="Proteomes" id="UP001609175">
    <property type="component" value="Unassembled WGS sequence"/>
</dbReference>
<gene>
    <name evidence="2" type="ORF">ACHIPZ_06670</name>
    <name evidence="3" type="ORF">ACHIRB_30410</name>
</gene>
<dbReference type="SMART" id="SM00530">
    <property type="entry name" value="HTH_XRE"/>
    <property type="match status" value="2"/>
</dbReference>
<dbReference type="SUPFAM" id="SSF47413">
    <property type="entry name" value="lambda repressor-like DNA-binding domains"/>
    <property type="match status" value="2"/>
</dbReference>
<organism evidence="2 4">
    <name type="scientific">Antrihabitans spumae</name>
    <dbReference type="NCBI Taxonomy" id="3373370"/>
    <lineage>
        <taxon>Bacteria</taxon>
        <taxon>Bacillati</taxon>
        <taxon>Actinomycetota</taxon>
        <taxon>Actinomycetes</taxon>
        <taxon>Mycobacteriales</taxon>
        <taxon>Nocardiaceae</taxon>
        <taxon>Antrihabitans</taxon>
    </lineage>
</organism>
<name>A0ABW7JIV6_9NOCA</name>
<reference evidence="4 5" key="1">
    <citation type="submission" date="2024-10" db="EMBL/GenBank/DDBJ databases">
        <authorList>
            <person name="Riesco R."/>
        </authorList>
    </citation>
    <scope>NUCLEOTIDE SEQUENCE [LARGE SCALE GENOMIC DNA]</scope>
    <source>
        <strain evidence="2 4">NCIMB 15449</strain>
        <strain evidence="3 5">NCIMB 15450</strain>
    </source>
</reference>
<dbReference type="PANTHER" id="PTHR43236:SF2">
    <property type="entry name" value="BLL0069 PROTEIN"/>
    <property type="match status" value="1"/>
</dbReference>
<feature type="domain" description="HTH cro/C1-type" evidence="1">
    <location>
        <begin position="25"/>
        <end position="79"/>
    </location>
</feature>
<dbReference type="EMBL" id="JBIMSN010000163">
    <property type="protein sequence ID" value="MFH5232849.1"/>
    <property type="molecule type" value="Genomic_DNA"/>
</dbReference>
<protein>
    <submittedName>
        <fullName evidence="2">Helix-turn-helix domain-containing protein</fullName>
    </submittedName>
</protein>
<proteinExistence type="predicted"/>
<dbReference type="CDD" id="cd00093">
    <property type="entry name" value="HTH_XRE"/>
    <property type="match status" value="2"/>
</dbReference>
<dbReference type="PANTHER" id="PTHR43236">
    <property type="entry name" value="ANTITOXIN HIGA1"/>
    <property type="match status" value="1"/>
</dbReference>
<accession>A0ABW7JIV6</accession>
<feature type="domain" description="HTH cro/C1-type" evidence="1">
    <location>
        <begin position="89"/>
        <end position="143"/>
    </location>
</feature>
<dbReference type="InterPro" id="IPR052345">
    <property type="entry name" value="Rad_response_metalloprotease"/>
</dbReference>
<evidence type="ECO:0000259" key="1">
    <source>
        <dbReference type="PROSITE" id="PS50943"/>
    </source>
</evidence>
<dbReference type="EMBL" id="JBIMSO010000031">
    <property type="protein sequence ID" value="MFH5207898.1"/>
    <property type="molecule type" value="Genomic_DNA"/>
</dbReference>
<evidence type="ECO:0000313" key="2">
    <source>
        <dbReference type="EMBL" id="MFH5207898.1"/>
    </source>
</evidence>
<dbReference type="Gene3D" id="1.10.260.40">
    <property type="entry name" value="lambda repressor-like DNA-binding domains"/>
    <property type="match status" value="2"/>
</dbReference>